<reference evidence="3" key="1">
    <citation type="submission" date="2021-07" db="EMBL/GenBank/DDBJ databases">
        <title>Aureisphaera sp. CAU 1614 isolated from sea sediment.</title>
        <authorList>
            <person name="Kim W."/>
        </authorList>
    </citation>
    <scope>NUCLEOTIDE SEQUENCE</scope>
    <source>
        <strain evidence="3">CAU 1614</strain>
    </source>
</reference>
<dbReference type="GO" id="GO:0043565">
    <property type="term" value="F:sequence-specific DNA binding"/>
    <property type="evidence" value="ECO:0007669"/>
    <property type="project" value="InterPro"/>
</dbReference>
<comment type="caution">
    <text evidence="3">The sequence shown here is derived from an EMBL/GenBank/DDBJ whole genome shotgun (WGS) entry which is preliminary data.</text>
</comment>
<proteinExistence type="predicted"/>
<evidence type="ECO:0000313" key="3">
    <source>
        <dbReference type="EMBL" id="MBW2939074.1"/>
    </source>
</evidence>
<dbReference type="Pfam" id="PF12833">
    <property type="entry name" value="HTH_18"/>
    <property type="match status" value="1"/>
</dbReference>
<evidence type="ECO:0000256" key="1">
    <source>
        <dbReference type="ARBA" id="ARBA00023125"/>
    </source>
</evidence>
<dbReference type="SMART" id="SM00342">
    <property type="entry name" value="HTH_ARAC"/>
    <property type="match status" value="1"/>
</dbReference>
<name>A0A9X1FS46_9FLAO</name>
<dbReference type="AlphaFoldDB" id="A0A9X1FS46"/>
<dbReference type="PANTHER" id="PTHR43280">
    <property type="entry name" value="ARAC-FAMILY TRANSCRIPTIONAL REGULATOR"/>
    <property type="match status" value="1"/>
</dbReference>
<accession>A0A9X1FS46</accession>
<protein>
    <submittedName>
        <fullName evidence="3">Helix-turn-helix transcriptional regulator</fullName>
    </submittedName>
</protein>
<dbReference type="GO" id="GO:0003700">
    <property type="term" value="F:DNA-binding transcription factor activity"/>
    <property type="evidence" value="ECO:0007669"/>
    <property type="project" value="InterPro"/>
</dbReference>
<feature type="domain" description="HTH araC/xylS-type" evidence="2">
    <location>
        <begin position="91"/>
        <end position="198"/>
    </location>
</feature>
<keyword evidence="4" id="KW-1185">Reference proteome</keyword>
<dbReference type="EMBL" id="JAHWDP010000008">
    <property type="protein sequence ID" value="MBW2939074.1"/>
    <property type="molecule type" value="Genomic_DNA"/>
</dbReference>
<dbReference type="PANTHER" id="PTHR43280:SF2">
    <property type="entry name" value="HTH-TYPE TRANSCRIPTIONAL REGULATOR EXSA"/>
    <property type="match status" value="1"/>
</dbReference>
<keyword evidence="1" id="KW-0238">DNA-binding</keyword>
<dbReference type="Proteomes" id="UP001138686">
    <property type="component" value="Unassembled WGS sequence"/>
</dbReference>
<organism evidence="3 4">
    <name type="scientific">Halomarinibacterium sedimenti</name>
    <dbReference type="NCBI Taxonomy" id="2857106"/>
    <lineage>
        <taxon>Bacteria</taxon>
        <taxon>Pseudomonadati</taxon>
        <taxon>Bacteroidota</taxon>
        <taxon>Flavobacteriia</taxon>
        <taxon>Flavobacteriales</taxon>
        <taxon>Flavobacteriaceae</taxon>
        <taxon>Halomarinibacterium</taxon>
    </lineage>
</organism>
<dbReference type="RefSeq" id="WP_219053599.1">
    <property type="nucleotide sequence ID" value="NZ_JAHWDP010000008.1"/>
</dbReference>
<dbReference type="PROSITE" id="PS01124">
    <property type="entry name" value="HTH_ARAC_FAMILY_2"/>
    <property type="match status" value="1"/>
</dbReference>
<sequence length="203" mass="23852">MDKLMTPTADERIDLILQDQSSSFPNETISIPKKLWLQTLSEISLWLYSFHQKQQLKYKRIVEKLTNESLPQPKIKVQNKVASVSEEIINEILFKIKEFELNKGYLDKDLDLSSLAKTLGTNHSYLSRVINQVKEKSFKNYLNDLRIEYAYVDLQTNPKKRRYTIEAIARDVGFKSAESFSKKFKQRFEMYPSVFLKKLNEGN</sequence>
<dbReference type="InterPro" id="IPR018060">
    <property type="entry name" value="HTH_AraC"/>
</dbReference>
<gene>
    <name evidence="3" type="ORF">KXJ69_13240</name>
</gene>
<evidence type="ECO:0000313" key="4">
    <source>
        <dbReference type="Proteomes" id="UP001138686"/>
    </source>
</evidence>
<evidence type="ECO:0000259" key="2">
    <source>
        <dbReference type="PROSITE" id="PS01124"/>
    </source>
</evidence>